<comment type="caution">
    <text evidence="1">The sequence shown here is derived from an EMBL/GenBank/DDBJ whole genome shotgun (WGS) entry which is preliminary data.</text>
</comment>
<dbReference type="EMBL" id="JAPDDS010000006">
    <property type="protein sequence ID" value="MCW1885707.1"/>
    <property type="molecule type" value="Genomic_DNA"/>
</dbReference>
<dbReference type="PROSITE" id="PS51257">
    <property type="entry name" value="PROKAR_LIPOPROTEIN"/>
    <property type="match status" value="1"/>
</dbReference>
<evidence type="ECO:0000313" key="1">
    <source>
        <dbReference type="EMBL" id="MCW1885707.1"/>
    </source>
</evidence>
<organism evidence="1 2">
    <name type="scientific">Luteolibacter flavescens</name>
    <dbReference type="NCBI Taxonomy" id="1859460"/>
    <lineage>
        <taxon>Bacteria</taxon>
        <taxon>Pseudomonadati</taxon>
        <taxon>Verrucomicrobiota</taxon>
        <taxon>Verrucomicrobiia</taxon>
        <taxon>Verrucomicrobiales</taxon>
        <taxon>Verrucomicrobiaceae</taxon>
        <taxon>Luteolibacter</taxon>
    </lineage>
</organism>
<accession>A0ABT3FQ69</accession>
<name>A0ABT3FQ69_9BACT</name>
<keyword evidence="2" id="KW-1185">Reference proteome</keyword>
<gene>
    <name evidence="1" type="ORF">OKA04_13285</name>
</gene>
<evidence type="ECO:0000313" key="2">
    <source>
        <dbReference type="Proteomes" id="UP001207930"/>
    </source>
</evidence>
<reference evidence="1 2" key="1">
    <citation type="submission" date="2022-10" db="EMBL/GenBank/DDBJ databases">
        <title>Luteolibacter flavescens strain MCCC 1K03193, whole genome shotgun sequencing project.</title>
        <authorList>
            <person name="Zhao G."/>
            <person name="Shen L."/>
        </authorList>
    </citation>
    <scope>NUCLEOTIDE SEQUENCE [LARGE SCALE GENOMIC DNA]</scope>
    <source>
        <strain evidence="1 2">MCCC 1K03193</strain>
    </source>
</reference>
<dbReference type="Proteomes" id="UP001207930">
    <property type="component" value="Unassembled WGS sequence"/>
</dbReference>
<protein>
    <submittedName>
        <fullName evidence="1">Uncharacterized protein</fullName>
    </submittedName>
</protein>
<dbReference type="RefSeq" id="WP_264501661.1">
    <property type="nucleotide sequence ID" value="NZ_JAPDDS010000006.1"/>
</dbReference>
<sequence>MIFRRLLLICLAMAACGCGVDPYRHTEPFAGIERKSLTPESLVAALGQPGRILHADAPHKEGPPAATAYRYYFATRDDYPGAKTFYFDQGRWTGENTLGGTRQKELFRQLDPQRPADQKLISKWESEHPFTW</sequence>
<proteinExistence type="predicted"/>